<protein>
    <submittedName>
        <fullName evidence="5">Ferredoxin</fullName>
    </submittedName>
</protein>
<organism evidence="5 6">
    <name type="scientific">Salinispira pacifica</name>
    <dbReference type="NCBI Taxonomy" id="1307761"/>
    <lineage>
        <taxon>Bacteria</taxon>
        <taxon>Pseudomonadati</taxon>
        <taxon>Spirochaetota</taxon>
        <taxon>Spirochaetia</taxon>
        <taxon>Spirochaetales</taxon>
        <taxon>Spirochaetaceae</taxon>
        <taxon>Salinispira</taxon>
    </lineage>
</organism>
<dbReference type="AlphaFoldDB" id="V5WLC4"/>
<dbReference type="SUPFAM" id="SSF54862">
    <property type="entry name" value="4Fe-4S ferredoxins"/>
    <property type="match status" value="1"/>
</dbReference>
<evidence type="ECO:0000259" key="4">
    <source>
        <dbReference type="PROSITE" id="PS51379"/>
    </source>
</evidence>
<dbReference type="Proteomes" id="UP000018680">
    <property type="component" value="Chromosome"/>
</dbReference>
<dbReference type="Pfam" id="PF13187">
    <property type="entry name" value="Fer4_9"/>
    <property type="match status" value="1"/>
</dbReference>
<dbReference type="RefSeq" id="WP_024269356.1">
    <property type="nucleotide sequence ID" value="NC_023035.1"/>
</dbReference>
<dbReference type="OrthoDB" id="9761899at2"/>
<evidence type="ECO:0000256" key="3">
    <source>
        <dbReference type="ARBA" id="ARBA00023014"/>
    </source>
</evidence>
<dbReference type="PROSITE" id="PS00198">
    <property type="entry name" value="4FE4S_FER_1"/>
    <property type="match status" value="2"/>
</dbReference>
<keyword evidence="1" id="KW-0479">Metal-binding</keyword>
<dbReference type="KEGG" id="slr:L21SP2_3118"/>
<sequence length="262" mass="29627">MAPRTTELYYFTGTGNSLSIAKDLAAEIDGASIHSMSRHRGTIEADSIGLIFPIYFAQAPVFVQEFIDRADFGEIGYLFLIANGGGLFDGALNMAEDQLSRKGIKVNAGFTIRMPGNHPMISAIQTRAHEKFYRREALKVKRISRIISDRESRKVEGNFRLFGRGTFQRIFREPLQLSKAHRLDEVFSVNSSCNGCGICEQFCPVGNIQILKPEGRPTWNHHCVNCAGCYHHCPEEAIEFTGMRHQMKRYRHPDVTFHELIS</sequence>
<proteinExistence type="predicted"/>
<dbReference type="InterPro" id="IPR047964">
    <property type="entry name" value="EFR1-like"/>
</dbReference>
<keyword evidence="2" id="KW-0408">Iron</keyword>
<dbReference type="SUPFAM" id="SSF52218">
    <property type="entry name" value="Flavoproteins"/>
    <property type="match status" value="1"/>
</dbReference>
<keyword evidence="3" id="KW-0411">Iron-sulfur</keyword>
<keyword evidence="6" id="KW-1185">Reference proteome</keyword>
<dbReference type="PANTHER" id="PTHR43122:SF1">
    <property type="entry name" value="IRON-SULFUR-BINDING PROTEIN"/>
    <property type="match status" value="1"/>
</dbReference>
<feature type="domain" description="4Fe-4S ferredoxin-type" evidence="4">
    <location>
        <begin position="215"/>
        <end position="243"/>
    </location>
</feature>
<dbReference type="InterPro" id="IPR017900">
    <property type="entry name" value="4Fe4S_Fe_S_CS"/>
</dbReference>
<accession>V5WLC4</accession>
<dbReference type="STRING" id="1307761.L21SP2_3118"/>
<evidence type="ECO:0000313" key="6">
    <source>
        <dbReference type="Proteomes" id="UP000018680"/>
    </source>
</evidence>
<dbReference type="InterPro" id="IPR029039">
    <property type="entry name" value="Flavoprotein-like_sf"/>
</dbReference>
<dbReference type="EMBL" id="CP006939">
    <property type="protein sequence ID" value="AHC16460.1"/>
    <property type="molecule type" value="Genomic_DNA"/>
</dbReference>
<evidence type="ECO:0000313" key="5">
    <source>
        <dbReference type="EMBL" id="AHC16460.1"/>
    </source>
</evidence>
<gene>
    <name evidence="5" type="ORF">L21SP2_3118</name>
</gene>
<reference evidence="5 6" key="1">
    <citation type="journal article" date="2015" name="Stand. Genomic Sci.">
        <title>Complete genome sequence and description of Salinispira pacifica gen. nov., sp. nov., a novel spirochaete isolated form a hypersaline microbial mat.</title>
        <authorList>
            <person name="Ben Hania W."/>
            <person name="Joseph M."/>
            <person name="Schumann P."/>
            <person name="Bunk B."/>
            <person name="Fiebig A."/>
            <person name="Sproer C."/>
            <person name="Klenk H.P."/>
            <person name="Fardeau M.L."/>
            <person name="Spring S."/>
        </authorList>
    </citation>
    <scope>NUCLEOTIDE SEQUENCE [LARGE SCALE GENOMIC DNA]</scope>
    <source>
        <strain evidence="5 6">L21-RPul-D2</strain>
    </source>
</reference>
<dbReference type="NCBIfam" id="NF038196">
    <property type="entry name" value="ferrodoxin_EFR1"/>
    <property type="match status" value="1"/>
</dbReference>
<dbReference type="PROSITE" id="PS51379">
    <property type="entry name" value="4FE4S_FER_2"/>
    <property type="match status" value="2"/>
</dbReference>
<dbReference type="GO" id="GO:0051536">
    <property type="term" value="F:iron-sulfur cluster binding"/>
    <property type="evidence" value="ECO:0007669"/>
    <property type="project" value="UniProtKB-KW"/>
</dbReference>
<dbReference type="HOGENOM" id="CLU_068049_0_0_12"/>
<dbReference type="GO" id="GO:0046872">
    <property type="term" value="F:metal ion binding"/>
    <property type="evidence" value="ECO:0007669"/>
    <property type="project" value="UniProtKB-KW"/>
</dbReference>
<feature type="domain" description="4Fe-4S ferredoxin-type" evidence="4">
    <location>
        <begin position="185"/>
        <end position="213"/>
    </location>
</feature>
<dbReference type="PANTHER" id="PTHR43122">
    <property type="entry name" value="FERREDOXIN SUBUNIT OF PYRUVATE:FLAVODOXIN OXIDOREDUCTASE-RELATED"/>
    <property type="match status" value="1"/>
</dbReference>
<dbReference type="Gene3D" id="3.30.70.20">
    <property type="match status" value="1"/>
</dbReference>
<dbReference type="InterPro" id="IPR017896">
    <property type="entry name" value="4Fe4S_Fe-S-bd"/>
</dbReference>
<name>V5WLC4_9SPIO</name>
<evidence type="ECO:0000256" key="2">
    <source>
        <dbReference type="ARBA" id="ARBA00023004"/>
    </source>
</evidence>
<evidence type="ECO:0000256" key="1">
    <source>
        <dbReference type="ARBA" id="ARBA00022723"/>
    </source>
</evidence>
<dbReference type="eggNOG" id="COG1149">
    <property type="taxonomic scope" value="Bacteria"/>
</dbReference>